<sequence>MTVHVRIALSSFTVSSFDKGLWMYLLGNTPIHWFPDSWSLKERQSHSRFHLAIYNFPDCVPPNALQIRNRLHDLLHSHKLEDLKRALAEDFTIKKAPYKWSKSVSRHKQSKTVLKVLNKANTSSSKKRPQNKNKKDNSTVTANGKKKSKASKKRKSRPSQGTNDNKQIADLLLGVLSLLMPSSKGVVRNMGTSSNR</sequence>
<evidence type="ECO:0000256" key="1">
    <source>
        <dbReference type="SAM" id="MobiDB-lite"/>
    </source>
</evidence>
<comment type="caution">
    <text evidence="2">The sequence shown here is derived from an EMBL/GenBank/DDBJ whole genome shotgun (WGS) entry which is preliminary data.</text>
</comment>
<evidence type="ECO:0000313" key="3">
    <source>
        <dbReference type="Proteomes" id="UP000247702"/>
    </source>
</evidence>
<dbReference type="Proteomes" id="UP000247702">
    <property type="component" value="Unassembled WGS sequence"/>
</dbReference>
<name>A0A2Z6RSD0_9GLOM</name>
<proteinExistence type="predicted"/>
<dbReference type="AlphaFoldDB" id="A0A2Z6RSD0"/>
<reference evidence="2 3" key="1">
    <citation type="submission" date="2017-11" db="EMBL/GenBank/DDBJ databases">
        <title>The genome of Rhizophagus clarus HR1 reveals common genetic basis of auxotrophy among arbuscular mycorrhizal fungi.</title>
        <authorList>
            <person name="Kobayashi Y."/>
        </authorList>
    </citation>
    <scope>NUCLEOTIDE SEQUENCE [LARGE SCALE GENOMIC DNA]</scope>
    <source>
        <strain evidence="2 3">HR1</strain>
    </source>
</reference>
<gene>
    <name evidence="2" type="ORF">RclHR1_06060019</name>
</gene>
<keyword evidence="3" id="KW-1185">Reference proteome</keyword>
<accession>A0A2Z6RSD0</accession>
<evidence type="ECO:0000313" key="2">
    <source>
        <dbReference type="EMBL" id="GBC05161.1"/>
    </source>
</evidence>
<feature type="region of interest" description="Disordered" evidence="1">
    <location>
        <begin position="117"/>
        <end position="167"/>
    </location>
</feature>
<feature type="compositionally biased region" description="Basic residues" evidence="1">
    <location>
        <begin position="144"/>
        <end position="157"/>
    </location>
</feature>
<dbReference type="EMBL" id="BEXD01003989">
    <property type="protein sequence ID" value="GBC05161.1"/>
    <property type="molecule type" value="Genomic_DNA"/>
</dbReference>
<protein>
    <submittedName>
        <fullName evidence="2">Uncharacterized protein</fullName>
    </submittedName>
</protein>
<organism evidence="2 3">
    <name type="scientific">Rhizophagus clarus</name>
    <dbReference type="NCBI Taxonomy" id="94130"/>
    <lineage>
        <taxon>Eukaryota</taxon>
        <taxon>Fungi</taxon>
        <taxon>Fungi incertae sedis</taxon>
        <taxon>Mucoromycota</taxon>
        <taxon>Glomeromycotina</taxon>
        <taxon>Glomeromycetes</taxon>
        <taxon>Glomerales</taxon>
        <taxon>Glomeraceae</taxon>
        <taxon>Rhizophagus</taxon>
    </lineage>
</organism>